<accession>A0ABQ9GQN7</accession>
<comment type="caution">
    <text evidence="2">The sequence shown here is derived from an EMBL/GenBank/DDBJ whole genome shotgun (WGS) entry which is preliminary data.</text>
</comment>
<protein>
    <submittedName>
        <fullName evidence="2">Uncharacterized protein</fullName>
    </submittedName>
</protein>
<proteinExistence type="predicted"/>
<dbReference type="EMBL" id="JARBHB010000010">
    <property type="protein sequence ID" value="KAJ8874327.1"/>
    <property type="molecule type" value="Genomic_DNA"/>
</dbReference>
<organism evidence="2 3">
    <name type="scientific">Dryococelus australis</name>
    <dbReference type="NCBI Taxonomy" id="614101"/>
    <lineage>
        <taxon>Eukaryota</taxon>
        <taxon>Metazoa</taxon>
        <taxon>Ecdysozoa</taxon>
        <taxon>Arthropoda</taxon>
        <taxon>Hexapoda</taxon>
        <taxon>Insecta</taxon>
        <taxon>Pterygota</taxon>
        <taxon>Neoptera</taxon>
        <taxon>Polyneoptera</taxon>
        <taxon>Phasmatodea</taxon>
        <taxon>Verophasmatodea</taxon>
        <taxon>Anareolatae</taxon>
        <taxon>Phasmatidae</taxon>
        <taxon>Eurycanthinae</taxon>
        <taxon>Dryococelus</taxon>
    </lineage>
</organism>
<dbReference type="Proteomes" id="UP001159363">
    <property type="component" value="Chromosome 9"/>
</dbReference>
<gene>
    <name evidence="2" type="ORF">PR048_025173</name>
</gene>
<keyword evidence="3" id="KW-1185">Reference proteome</keyword>
<evidence type="ECO:0000313" key="2">
    <source>
        <dbReference type="EMBL" id="KAJ8874327.1"/>
    </source>
</evidence>
<reference evidence="2 3" key="1">
    <citation type="submission" date="2023-02" db="EMBL/GenBank/DDBJ databases">
        <title>LHISI_Scaffold_Assembly.</title>
        <authorList>
            <person name="Stuart O.P."/>
            <person name="Cleave R."/>
            <person name="Magrath M.J.L."/>
            <person name="Mikheyev A.S."/>
        </authorList>
    </citation>
    <scope>NUCLEOTIDE SEQUENCE [LARGE SCALE GENOMIC DNA]</scope>
    <source>
        <strain evidence="2">Daus_M_001</strain>
        <tissue evidence="2">Leg muscle</tissue>
    </source>
</reference>
<feature type="region of interest" description="Disordered" evidence="1">
    <location>
        <begin position="49"/>
        <end position="76"/>
    </location>
</feature>
<name>A0ABQ9GQN7_9NEOP</name>
<sequence>MFSPALARRHTHVLRLKTAGRLHPTSCLALPPRQVASAGIAHAQLAFNKTKTTQGRSARSPPTKANWAQSRAGPPDFRKWESCQTMPFGGWVFSRISRFPHPSFRRRSTFTSITLIGSQDLAVKSRLNLSTHSFYCRRRFAAVVHGLKTLPPRPELHKATMECERKQYFERHTFSAALRCPPWVGNTPSSHRSAQCDENSALQFRVLRLVAMGRLMLVAVSPLSFPLFSASNAVPRPRLPVGVCIDRRVKRVEGRWLDLALSGNLEGCRSLHPSLLPRFYNLPRRQPIHSSSHKGGVAWNGGEGSDVVARIFASSMAASGDENLPARSIKTCLSTFGRSCGRGLVRNSASSDVTLTRSEYDLQLRCPNLGDNLGQKFGFPNALTWDTAAWDSTMTPEGRVHQSVHPYPKTQLCFISIHKRALRQHMRRNQLLQKLRVYWEYLGLLVDDCSGDFNDPRAFCVGIEVGRCWVHAQKTNKVSLLIFSLCCYRAPPCICFVSVAVAALQRLEPELFVKCLPGRGKEPTSALIYQAVGMKNIPARPPRLVIVSDDAAGWRVFSGISRSRHSLISALLPYSPQSPSSALKTSLCQPVGCSLNRDDVNVVKEVIRHNSGTIIGKDHAESTGVLVM</sequence>
<evidence type="ECO:0000256" key="1">
    <source>
        <dbReference type="SAM" id="MobiDB-lite"/>
    </source>
</evidence>
<evidence type="ECO:0000313" key="3">
    <source>
        <dbReference type="Proteomes" id="UP001159363"/>
    </source>
</evidence>